<evidence type="ECO:0000313" key="2">
    <source>
        <dbReference type="EMBL" id="ETK90339.1"/>
    </source>
</evidence>
<dbReference type="AlphaFoldDB" id="W2H584"/>
<evidence type="ECO:0000256" key="1">
    <source>
        <dbReference type="SAM" id="MobiDB-lite"/>
    </source>
</evidence>
<dbReference type="EMBL" id="KI685550">
    <property type="protein sequence ID" value="ETK90339.1"/>
    <property type="molecule type" value="Genomic_DNA"/>
</dbReference>
<dbReference type="VEuPathDB" id="FungiDB:PPTG_00081"/>
<dbReference type="VEuPathDB" id="FungiDB:PPTG_20889"/>
<feature type="region of interest" description="Disordered" evidence="1">
    <location>
        <begin position="28"/>
        <end position="67"/>
    </location>
</feature>
<sequence>MTAAPTDLRTIPTDSSAHESILLLGQQRTQVHPTAHMTARTVTSRSSAHDQLQRAGPSRSSAHLHAQGHLQSPAATVIALELHQRTSSPWGSCSLSKKRSQKGGGMKAGFVEPVVAVSCTVWAKALLCSTLHLSVLIVFCPNTLAAKEHACSVSACYKSDSTLPYPCTASKCSDANVSRVFRAVWFAGTTQKSSNHSCPASAPRRTAALLSAFEHLQPIQEFSASELILASWYAGDTIDYYSRAFVVGDPRGHRTSVVLRIEEDACAEYPINVDTSEIAHVQSGPGAPTHSSTFDKAIPGLIQGVFESAMREARGKDEEILPHSEADADELIVEEDIVEDDYIQPPLANRRTKGGDIYLAATTKVKLSESKSASGAPPMPATMDANLDGDDAVANNGAAVKEPVQIEDIAINGDMCDPTDQEVLDAEDYMRKIMNQLAIFKVLHPAKKQAGSWHVSRSRKRKHQAKCAVTRSETKIDHANFFKAMKMEDILNISGSSYAYEICMPAVQC</sequence>
<name>W2H584_PHYNI</name>
<dbReference type="Proteomes" id="UP000053236">
    <property type="component" value="Unassembled WGS sequence"/>
</dbReference>
<organism evidence="2">
    <name type="scientific">Phytophthora nicotianae</name>
    <name type="common">Potato buckeye rot agent</name>
    <name type="synonym">Phytophthora parasitica</name>
    <dbReference type="NCBI Taxonomy" id="4792"/>
    <lineage>
        <taxon>Eukaryota</taxon>
        <taxon>Sar</taxon>
        <taxon>Stramenopiles</taxon>
        <taxon>Oomycota</taxon>
        <taxon>Peronosporomycetes</taxon>
        <taxon>Peronosporales</taxon>
        <taxon>Peronosporaceae</taxon>
        <taxon>Phytophthora</taxon>
    </lineage>
</organism>
<proteinExistence type="predicted"/>
<gene>
    <name evidence="2" type="ORF">L915_05899</name>
</gene>
<reference evidence="2" key="1">
    <citation type="submission" date="2013-11" db="EMBL/GenBank/DDBJ databases">
        <title>The Genome Sequence of Phytophthora parasitica CJ02B3.</title>
        <authorList>
            <consortium name="The Broad Institute Genomics Platform"/>
            <person name="Russ C."/>
            <person name="Tyler B."/>
            <person name="Panabieres F."/>
            <person name="Shan W."/>
            <person name="Tripathy S."/>
            <person name="Grunwald N."/>
            <person name="Machado M."/>
            <person name="Johnson C.S."/>
            <person name="Arredondo F."/>
            <person name="Hong C."/>
            <person name="Coffey M."/>
            <person name="Young S.K."/>
            <person name="Zeng Q."/>
            <person name="Gargeya S."/>
            <person name="Fitzgerald M."/>
            <person name="Abouelleil A."/>
            <person name="Alvarado L."/>
            <person name="Chapman S.B."/>
            <person name="Gainer-Dewar J."/>
            <person name="Goldberg J."/>
            <person name="Griggs A."/>
            <person name="Gujja S."/>
            <person name="Hansen M."/>
            <person name="Howarth C."/>
            <person name="Imamovic A."/>
            <person name="Ireland A."/>
            <person name="Larimer J."/>
            <person name="McCowan C."/>
            <person name="Murphy C."/>
            <person name="Pearson M."/>
            <person name="Poon T.W."/>
            <person name="Priest M."/>
            <person name="Roberts A."/>
            <person name="Saif S."/>
            <person name="Shea T."/>
            <person name="Sykes S."/>
            <person name="Wortman J."/>
            <person name="Nusbaum C."/>
            <person name="Birren B."/>
        </authorList>
    </citation>
    <scope>NUCLEOTIDE SEQUENCE [LARGE SCALE GENOMIC DNA]</scope>
    <source>
        <strain evidence="2">CJ02B3</strain>
    </source>
</reference>
<dbReference type="VEuPathDB" id="FungiDB:PPTG_02174"/>
<protein>
    <submittedName>
        <fullName evidence="2">Uncharacterized protein</fullName>
    </submittedName>
</protein>
<accession>W2H584</accession>